<evidence type="ECO:0000256" key="1">
    <source>
        <dbReference type="SAM" id="MobiDB-lite"/>
    </source>
</evidence>
<sequence>MNPTKNRPCPSFPTTENSRHPRSWLGGIQILFHSDSRTSIAVPKCLGEGKQILRAGDGGASQNLRASTPLRLGDTALQCEMQLQVLQQAPLRLARRQRSRSRPLRRHFTRSLLST</sequence>
<feature type="region of interest" description="Disordered" evidence="1">
    <location>
        <begin position="1"/>
        <end position="21"/>
    </location>
</feature>
<reference evidence="2 3" key="2">
    <citation type="submission" date="2018-11" db="EMBL/GenBank/DDBJ databases">
        <authorList>
            <consortium name="Pathogen Informatics"/>
        </authorList>
    </citation>
    <scope>NUCLEOTIDE SEQUENCE [LARGE SCALE GENOMIC DNA]</scope>
</reference>
<name>A0A0R3WH94_TAEAS</name>
<dbReference type="WBParaSite" id="TASK_0001023701-mRNA-1">
    <property type="protein sequence ID" value="TASK_0001023701-mRNA-1"/>
    <property type="gene ID" value="TASK_0001023701"/>
</dbReference>
<evidence type="ECO:0000313" key="4">
    <source>
        <dbReference type="WBParaSite" id="TASK_0001023701-mRNA-1"/>
    </source>
</evidence>
<evidence type="ECO:0000313" key="3">
    <source>
        <dbReference type="Proteomes" id="UP000282613"/>
    </source>
</evidence>
<evidence type="ECO:0000313" key="2">
    <source>
        <dbReference type="EMBL" id="VDK50207.1"/>
    </source>
</evidence>
<dbReference type="Proteomes" id="UP000282613">
    <property type="component" value="Unassembled WGS sequence"/>
</dbReference>
<gene>
    <name evidence="2" type="ORF">TASK_LOCUS10238</name>
</gene>
<protein>
    <submittedName>
        <fullName evidence="2 4">Uncharacterized protein</fullName>
    </submittedName>
</protein>
<proteinExistence type="predicted"/>
<dbReference type="EMBL" id="UYRS01021403">
    <property type="protein sequence ID" value="VDK50207.1"/>
    <property type="molecule type" value="Genomic_DNA"/>
</dbReference>
<dbReference type="AlphaFoldDB" id="A0A0R3WH94"/>
<feature type="compositionally biased region" description="Basic residues" evidence="1">
    <location>
        <begin position="94"/>
        <end position="109"/>
    </location>
</feature>
<keyword evidence="3" id="KW-1185">Reference proteome</keyword>
<feature type="region of interest" description="Disordered" evidence="1">
    <location>
        <begin position="94"/>
        <end position="115"/>
    </location>
</feature>
<organism evidence="4">
    <name type="scientific">Taenia asiatica</name>
    <name type="common">Asian tapeworm</name>
    <dbReference type="NCBI Taxonomy" id="60517"/>
    <lineage>
        <taxon>Eukaryota</taxon>
        <taxon>Metazoa</taxon>
        <taxon>Spiralia</taxon>
        <taxon>Lophotrochozoa</taxon>
        <taxon>Platyhelminthes</taxon>
        <taxon>Cestoda</taxon>
        <taxon>Eucestoda</taxon>
        <taxon>Cyclophyllidea</taxon>
        <taxon>Taeniidae</taxon>
        <taxon>Taenia</taxon>
    </lineage>
</organism>
<accession>A0A0R3WH94</accession>
<reference evidence="4" key="1">
    <citation type="submission" date="2017-02" db="UniProtKB">
        <authorList>
            <consortium name="WormBaseParasite"/>
        </authorList>
    </citation>
    <scope>IDENTIFICATION</scope>
</reference>